<feature type="transmembrane region" description="Helical" evidence="7">
    <location>
        <begin position="129"/>
        <end position="148"/>
    </location>
</feature>
<proteinExistence type="inferred from homology"/>
<feature type="chain" id="PRO_5040351287" description="Transmembrane protein 198" evidence="8">
    <location>
        <begin position="24"/>
        <end position="573"/>
    </location>
</feature>
<accession>A0A9P6ITE6</accession>
<dbReference type="PANTHER" id="PTHR31247">
    <property type="entry name" value="TRANSMEMBRANE PROTEIN 198 FAMILY MEMBER"/>
    <property type="match status" value="1"/>
</dbReference>
<evidence type="ECO:0000256" key="2">
    <source>
        <dbReference type="ARBA" id="ARBA00006244"/>
    </source>
</evidence>
<keyword evidence="4 7" id="KW-1133">Transmembrane helix</keyword>
<comment type="caution">
    <text evidence="10">The sequence shown here is derived from an EMBL/GenBank/DDBJ whole genome shotgun (WGS) entry which is preliminary data.</text>
</comment>
<dbReference type="InterPro" id="IPR025256">
    <property type="entry name" value="TM7S3/TM198-like_dom"/>
</dbReference>
<dbReference type="PANTHER" id="PTHR31247:SF5">
    <property type="entry name" value="DUF4203 DOMAIN-CONTAINING PROTEIN"/>
    <property type="match status" value="1"/>
</dbReference>
<evidence type="ECO:0000256" key="8">
    <source>
        <dbReference type="SAM" id="SignalP"/>
    </source>
</evidence>
<feature type="transmembrane region" description="Helical" evidence="7">
    <location>
        <begin position="305"/>
        <end position="335"/>
    </location>
</feature>
<keyword evidence="3 7" id="KW-0812">Transmembrane</keyword>
<reference evidence="10" key="1">
    <citation type="journal article" date="2020" name="Fungal Divers.">
        <title>Resolving the Mortierellaceae phylogeny through synthesis of multi-gene phylogenetics and phylogenomics.</title>
        <authorList>
            <person name="Vandepol N."/>
            <person name="Liber J."/>
            <person name="Desiro A."/>
            <person name="Na H."/>
            <person name="Kennedy M."/>
            <person name="Barry K."/>
            <person name="Grigoriev I.V."/>
            <person name="Miller A.N."/>
            <person name="O'Donnell K."/>
            <person name="Stajich J.E."/>
            <person name="Bonito G."/>
        </authorList>
    </citation>
    <scope>NUCLEOTIDE SEQUENCE</scope>
    <source>
        <strain evidence="10">CK1249</strain>
    </source>
</reference>
<evidence type="ECO:0000256" key="7">
    <source>
        <dbReference type="SAM" id="Phobius"/>
    </source>
</evidence>
<sequence length="573" mass="61577">MAPLRAIGILLLLLSIICSTVYSSKTSVDADSLVERSKDSINSNANNNNNNKHTSAFDKGYALVNDPLDPSLAQQEGARGVPFLVPSTSKSPVEQMPEEGGDGYTIRTQSSFQDFFSENYNRIQAPLNWQRVIAGGVLLAVGLLLCFFGFLHLRFSLLLTGFIGGAIAAYAILTNTEPDGLWANRILIYVAVCVAAGLLVGLVLLGMNKFASWVLGGAGGLALGVYILSWRDGGLIHNPVGRIALMAGAAALGMFLSMFLGSLTIIFATVLIGGYMFTLGLDMFLRTGFLENYKQLFKSSSTVNYQLYSGIYGMLGVLSLMFLLGYLVQIPLYFLHRRKQRRQAVPPVNGPYAGGYNNRNSQYSQWDSQYGSRDHLAGGGGPYNPAPAPEYTWWGKRKNKDAHLTNNPYGYGYSEKGYHNVHSESRSVNNLNQAQHLNTGKAVDRNYYQGPAGGVGGPKAEVDNSMNRVSMASAPMGGTTYASPTIKRSSVLSAPVAIASTTGDRTVVFEEKKNWLGRTKVVPRLTDTASVGHTMPASVNHGAMPAGATTSTTAMGTAEEVVPSTSTGVPAHY</sequence>
<keyword evidence="5 7" id="KW-0472">Membrane</keyword>
<evidence type="ECO:0000256" key="6">
    <source>
        <dbReference type="ARBA" id="ARBA00049737"/>
    </source>
</evidence>
<evidence type="ECO:0000259" key="9">
    <source>
        <dbReference type="Pfam" id="PF13886"/>
    </source>
</evidence>
<dbReference type="GO" id="GO:0005886">
    <property type="term" value="C:plasma membrane"/>
    <property type="evidence" value="ECO:0007669"/>
    <property type="project" value="TreeGrafter"/>
</dbReference>
<dbReference type="EMBL" id="JAAAHY010001801">
    <property type="protein sequence ID" value="KAF9946693.1"/>
    <property type="molecule type" value="Genomic_DNA"/>
</dbReference>
<evidence type="ECO:0000256" key="4">
    <source>
        <dbReference type="ARBA" id="ARBA00022989"/>
    </source>
</evidence>
<dbReference type="InterPro" id="IPR040236">
    <property type="entry name" value="TMEM198"/>
</dbReference>
<keyword evidence="8" id="KW-0732">Signal</keyword>
<feature type="domain" description="TM7S3/TM198-like" evidence="9">
    <location>
        <begin position="136"/>
        <end position="330"/>
    </location>
</feature>
<comment type="similarity">
    <text evidence="2">Belongs to the TMEM198 family.</text>
</comment>
<evidence type="ECO:0000256" key="3">
    <source>
        <dbReference type="ARBA" id="ARBA00022692"/>
    </source>
</evidence>
<evidence type="ECO:0000256" key="1">
    <source>
        <dbReference type="ARBA" id="ARBA00004141"/>
    </source>
</evidence>
<evidence type="ECO:0000313" key="11">
    <source>
        <dbReference type="Proteomes" id="UP000738359"/>
    </source>
</evidence>
<evidence type="ECO:0000256" key="5">
    <source>
        <dbReference type="ARBA" id="ARBA00023136"/>
    </source>
</evidence>
<protein>
    <recommendedName>
        <fullName evidence="6">Transmembrane protein 198</fullName>
    </recommendedName>
</protein>
<feature type="transmembrane region" description="Helical" evidence="7">
    <location>
        <begin position="155"/>
        <end position="174"/>
    </location>
</feature>
<comment type="subcellular location">
    <subcellularLocation>
        <location evidence="1">Membrane</location>
        <topology evidence="1">Multi-pass membrane protein</topology>
    </subcellularLocation>
</comment>
<organism evidence="10 11">
    <name type="scientific">Mortierella alpina</name>
    <name type="common">Oleaginous fungus</name>
    <name type="synonym">Mortierella renispora</name>
    <dbReference type="NCBI Taxonomy" id="64518"/>
    <lineage>
        <taxon>Eukaryota</taxon>
        <taxon>Fungi</taxon>
        <taxon>Fungi incertae sedis</taxon>
        <taxon>Mucoromycota</taxon>
        <taxon>Mortierellomycotina</taxon>
        <taxon>Mortierellomycetes</taxon>
        <taxon>Mortierellales</taxon>
        <taxon>Mortierellaceae</taxon>
        <taxon>Mortierella</taxon>
    </lineage>
</organism>
<name>A0A9P6ITE6_MORAP</name>
<dbReference type="Pfam" id="PF13886">
    <property type="entry name" value="TM7S3_TM198"/>
    <property type="match status" value="1"/>
</dbReference>
<dbReference type="Proteomes" id="UP000738359">
    <property type="component" value="Unassembled WGS sequence"/>
</dbReference>
<dbReference type="OrthoDB" id="102260at2759"/>
<dbReference type="AlphaFoldDB" id="A0A9P6ITE6"/>
<feature type="transmembrane region" description="Helical" evidence="7">
    <location>
        <begin position="186"/>
        <end position="205"/>
    </location>
</feature>
<evidence type="ECO:0000313" key="10">
    <source>
        <dbReference type="EMBL" id="KAF9946693.1"/>
    </source>
</evidence>
<feature type="signal peptide" evidence="8">
    <location>
        <begin position="1"/>
        <end position="23"/>
    </location>
</feature>
<feature type="transmembrane region" description="Helical" evidence="7">
    <location>
        <begin position="210"/>
        <end position="228"/>
    </location>
</feature>
<gene>
    <name evidence="10" type="ORF">BGZ70_003099</name>
</gene>
<keyword evidence="11" id="KW-1185">Reference proteome</keyword>